<comment type="caution">
    <text evidence="1">The sequence shown here is derived from an EMBL/GenBank/DDBJ whole genome shotgun (WGS) entry which is preliminary data.</text>
</comment>
<sequence>MDMYLCELHIRDTERECDVVAVAVVAVIEVPFIRLMKIPCISSLQLNTVPIPCTPLVHNKPALLPLIVTRERNAFSKDVYRLLYIIKKNTRQTRRAIR</sequence>
<keyword evidence="2" id="KW-1185">Reference proteome</keyword>
<dbReference type="AlphaFoldDB" id="A0ABD2WRU1"/>
<evidence type="ECO:0000313" key="2">
    <source>
        <dbReference type="Proteomes" id="UP001627154"/>
    </source>
</evidence>
<accession>A0ABD2WRU1</accession>
<reference evidence="1 2" key="1">
    <citation type="journal article" date="2024" name="bioRxiv">
        <title>A reference genome for Trichogramma kaykai: A tiny desert-dwelling parasitoid wasp with competing sex-ratio distorters.</title>
        <authorList>
            <person name="Culotta J."/>
            <person name="Lindsey A.R."/>
        </authorList>
    </citation>
    <scope>NUCLEOTIDE SEQUENCE [LARGE SCALE GENOMIC DNA]</scope>
    <source>
        <strain evidence="1 2">KSX58</strain>
    </source>
</reference>
<organism evidence="1 2">
    <name type="scientific">Trichogramma kaykai</name>
    <dbReference type="NCBI Taxonomy" id="54128"/>
    <lineage>
        <taxon>Eukaryota</taxon>
        <taxon>Metazoa</taxon>
        <taxon>Ecdysozoa</taxon>
        <taxon>Arthropoda</taxon>
        <taxon>Hexapoda</taxon>
        <taxon>Insecta</taxon>
        <taxon>Pterygota</taxon>
        <taxon>Neoptera</taxon>
        <taxon>Endopterygota</taxon>
        <taxon>Hymenoptera</taxon>
        <taxon>Apocrita</taxon>
        <taxon>Proctotrupomorpha</taxon>
        <taxon>Chalcidoidea</taxon>
        <taxon>Trichogrammatidae</taxon>
        <taxon>Trichogramma</taxon>
    </lineage>
</organism>
<dbReference type="Proteomes" id="UP001627154">
    <property type="component" value="Unassembled WGS sequence"/>
</dbReference>
<gene>
    <name evidence="1" type="ORF">TKK_010161</name>
</gene>
<proteinExistence type="predicted"/>
<protein>
    <submittedName>
        <fullName evidence="1">Uncharacterized protein</fullName>
    </submittedName>
</protein>
<name>A0ABD2WRU1_9HYME</name>
<dbReference type="EMBL" id="JBJJXI010000077">
    <property type="protein sequence ID" value="KAL3395851.1"/>
    <property type="molecule type" value="Genomic_DNA"/>
</dbReference>
<evidence type="ECO:0000313" key="1">
    <source>
        <dbReference type="EMBL" id="KAL3395851.1"/>
    </source>
</evidence>